<protein>
    <recommendedName>
        <fullName evidence="3">ATP-grasp domain-containing protein</fullName>
    </recommendedName>
</protein>
<evidence type="ECO:0000313" key="1">
    <source>
        <dbReference type="EMBL" id="HAT1596719.1"/>
    </source>
</evidence>
<sequence>MNVLIITEPDDVHATLVQLALEKKNVSCRLFFSADMPSVQKNNILISDKQFAWNSSDNNSAELIRSDELFDSIWWRRPRRPYLDEVVHQEDKSFARKENNIFHDSIPYLFRGDAWWVNPINSHQKSKSKIVQLKLAHQCGFKLPETLISNSPENIKAFIQANHHTGVIYKPFSPQVWIEEGGIKILYTNKISYEDLPSDPLLQVVPGIYQNYVEKKYELRVTCFGSHISAVKIDSQKHYSGQVDWRKIPSHELSLSEVELPQSIKNKIILFMIKIGVVFGCFDFIVTPDDELIFLELNEQGQFLWVEEVIPELCYLDIFSEFIMNRNFDFSWKKTNKTIHAVDLDAQALKMVNANIEQHVYLNQIKRVA</sequence>
<evidence type="ECO:0008006" key="3">
    <source>
        <dbReference type="Google" id="ProtNLM"/>
    </source>
</evidence>
<reference evidence="1" key="1">
    <citation type="journal article" date="2018" name="Genome Biol.">
        <title>SKESA: strategic k-mer extension for scrupulous assemblies.</title>
        <authorList>
            <person name="Souvorov A."/>
            <person name="Agarwala R."/>
            <person name="Lipman D.J."/>
        </authorList>
    </citation>
    <scope>NUCLEOTIDE SEQUENCE</scope>
    <source>
        <strain evidence="1">D3612</strain>
    </source>
</reference>
<dbReference type="SUPFAM" id="SSF56059">
    <property type="entry name" value="Glutathione synthetase ATP-binding domain-like"/>
    <property type="match status" value="1"/>
</dbReference>
<dbReference type="GO" id="GO:0009432">
    <property type="term" value="P:SOS response"/>
    <property type="evidence" value="ECO:0007669"/>
    <property type="project" value="TreeGrafter"/>
</dbReference>
<dbReference type="AlphaFoldDB" id="A0AAN5KRX8"/>
<organism evidence="1 2">
    <name type="scientific">Legionella pneumophila</name>
    <dbReference type="NCBI Taxonomy" id="446"/>
    <lineage>
        <taxon>Bacteria</taxon>
        <taxon>Pseudomonadati</taxon>
        <taxon>Pseudomonadota</taxon>
        <taxon>Gammaproteobacteria</taxon>
        <taxon>Legionellales</taxon>
        <taxon>Legionellaceae</taxon>
        <taxon>Legionella</taxon>
    </lineage>
</organism>
<dbReference type="PANTHER" id="PTHR21621:SF0">
    <property type="entry name" value="BETA-CITRYLGLUTAMATE SYNTHASE B-RELATED"/>
    <property type="match status" value="1"/>
</dbReference>
<gene>
    <name evidence="1" type="ORF">I8Y58_001950</name>
</gene>
<comment type="caution">
    <text evidence="1">The sequence shown here is derived from an EMBL/GenBank/DDBJ whole genome shotgun (WGS) entry which is preliminary data.</text>
</comment>
<dbReference type="GO" id="GO:0018169">
    <property type="term" value="F:ribosomal S6-glutamic acid ligase activity"/>
    <property type="evidence" value="ECO:0007669"/>
    <property type="project" value="TreeGrafter"/>
</dbReference>
<dbReference type="Gene3D" id="3.30.470.20">
    <property type="entry name" value="ATP-grasp fold, B domain"/>
    <property type="match status" value="1"/>
</dbReference>
<dbReference type="GO" id="GO:0005737">
    <property type="term" value="C:cytoplasm"/>
    <property type="evidence" value="ECO:0007669"/>
    <property type="project" value="TreeGrafter"/>
</dbReference>
<dbReference type="Proteomes" id="UP000861567">
    <property type="component" value="Unassembled WGS sequence"/>
</dbReference>
<dbReference type="EMBL" id="DACSEI010000018">
    <property type="protein sequence ID" value="HAT1596719.1"/>
    <property type="molecule type" value="Genomic_DNA"/>
</dbReference>
<name>A0AAN5KRX8_LEGPN</name>
<dbReference type="PANTHER" id="PTHR21621">
    <property type="entry name" value="RIBOSOMAL PROTEIN S6 MODIFICATION PROTEIN"/>
    <property type="match status" value="1"/>
</dbReference>
<evidence type="ECO:0000313" key="2">
    <source>
        <dbReference type="Proteomes" id="UP000861567"/>
    </source>
</evidence>
<proteinExistence type="predicted"/>
<reference evidence="1" key="2">
    <citation type="submission" date="2020-11" db="EMBL/GenBank/DDBJ databases">
        <authorList>
            <consortium name="NCBI Pathogen Detection Project"/>
        </authorList>
    </citation>
    <scope>NUCLEOTIDE SEQUENCE</scope>
    <source>
        <strain evidence="1">D3612</strain>
    </source>
</reference>
<accession>A0AAN5KRX8</accession>